<feature type="DNA-binding region" description="H-T-H motif" evidence="4">
    <location>
        <begin position="37"/>
        <end position="56"/>
    </location>
</feature>
<organism evidence="6 7">
    <name type="scientific">Embleya hyalina</name>
    <dbReference type="NCBI Taxonomy" id="516124"/>
    <lineage>
        <taxon>Bacteria</taxon>
        <taxon>Bacillati</taxon>
        <taxon>Actinomycetota</taxon>
        <taxon>Actinomycetes</taxon>
        <taxon>Kitasatosporales</taxon>
        <taxon>Streptomycetaceae</taxon>
        <taxon>Embleya</taxon>
    </lineage>
</organism>
<dbReference type="Pfam" id="PF00440">
    <property type="entry name" value="TetR_N"/>
    <property type="match status" value="1"/>
</dbReference>
<dbReference type="SUPFAM" id="SSF46689">
    <property type="entry name" value="Homeodomain-like"/>
    <property type="match status" value="1"/>
</dbReference>
<keyword evidence="2 4" id="KW-0238">DNA-binding</keyword>
<name>A0A401Z2J7_9ACTN</name>
<dbReference type="EMBL" id="BIFH01000045">
    <property type="protein sequence ID" value="GCE01074.1"/>
    <property type="molecule type" value="Genomic_DNA"/>
</dbReference>
<proteinExistence type="predicted"/>
<feature type="domain" description="HTH tetR-type" evidence="5">
    <location>
        <begin position="14"/>
        <end position="74"/>
    </location>
</feature>
<evidence type="ECO:0000313" key="7">
    <source>
        <dbReference type="Proteomes" id="UP000286931"/>
    </source>
</evidence>
<dbReference type="InterPro" id="IPR036271">
    <property type="entry name" value="Tet_transcr_reg_TetR-rel_C_sf"/>
</dbReference>
<evidence type="ECO:0000256" key="3">
    <source>
        <dbReference type="ARBA" id="ARBA00023163"/>
    </source>
</evidence>
<evidence type="ECO:0000256" key="1">
    <source>
        <dbReference type="ARBA" id="ARBA00023015"/>
    </source>
</evidence>
<dbReference type="AlphaFoldDB" id="A0A401Z2J7"/>
<dbReference type="GO" id="GO:0003677">
    <property type="term" value="F:DNA binding"/>
    <property type="evidence" value="ECO:0007669"/>
    <property type="project" value="UniProtKB-UniRule"/>
</dbReference>
<reference evidence="6 7" key="1">
    <citation type="submission" date="2018-12" db="EMBL/GenBank/DDBJ databases">
        <title>Draft genome sequence of Embleya hyalina NBRC 13850T.</title>
        <authorList>
            <person name="Komaki H."/>
            <person name="Hosoyama A."/>
            <person name="Kimura A."/>
            <person name="Ichikawa N."/>
            <person name="Tamura T."/>
        </authorList>
    </citation>
    <scope>NUCLEOTIDE SEQUENCE [LARGE SCALE GENOMIC DNA]</scope>
    <source>
        <strain evidence="6 7">NBRC 13850</strain>
    </source>
</reference>
<dbReference type="InterPro" id="IPR011075">
    <property type="entry name" value="TetR_C"/>
</dbReference>
<keyword evidence="3" id="KW-0804">Transcription</keyword>
<gene>
    <name evidence="6" type="ORF">EHYA_08813</name>
</gene>
<dbReference type="Proteomes" id="UP000286931">
    <property type="component" value="Unassembled WGS sequence"/>
</dbReference>
<keyword evidence="7" id="KW-1185">Reference proteome</keyword>
<sequence length="202" mass="21655">METLGKAPIGRPRGFDTDEALERAMRVFWELGYEGAGLTDLTNAMGITRSSMYAAFGNKDDLFRKALERYTEGPASYAARALLEPTARQVAGAMLDGAVRATTRPGCPTGCFGVQASLVAGATARDARDALITWREEAIARLRDRFDRAVDEGDLPADADPTTLARHLMALANGIAVQAAGGTPRDDLQQIADAAMRSWPPL</sequence>
<comment type="caution">
    <text evidence="6">The sequence shown here is derived from an EMBL/GenBank/DDBJ whole genome shotgun (WGS) entry which is preliminary data.</text>
</comment>
<dbReference type="PANTHER" id="PTHR47506:SF1">
    <property type="entry name" value="HTH-TYPE TRANSCRIPTIONAL REGULATOR YJDC"/>
    <property type="match status" value="1"/>
</dbReference>
<keyword evidence="1" id="KW-0805">Transcription regulation</keyword>
<dbReference type="PROSITE" id="PS50977">
    <property type="entry name" value="HTH_TETR_2"/>
    <property type="match status" value="1"/>
</dbReference>
<protein>
    <submittedName>
        <fullName evidence="6">TetR family transcriptional regulator</fullName>
    </submittedName>
</protein>
<dbReference type="Gene3D" id="1.10.357.10">
    <property type="entry name" value="Tetracycline Repressor, domain 2"/>
    <property type="match status" value="1"/>
</dbReference>
<dbReference type="Pfam" id="PF16925">
    <property type="entry name" value="TetR_C_13"/>
    <property type="match status" value="1"/>
</dbReference>
<dbReference type="InterPro" id="IPR009057">
    <property type="entry name" value="Homeodomain-like_sf"/>
</dbReference>
<dbReference type="OrthoDB" id="9805134at2"/>
<dbReference type="SUPFAM" id="SSF48498">
    <property type="entry name" value="Tetracyclin repressor-like, C-terminal domain"/>
    <property type="match status" value="1"/>
</dbReference>
<evidence type="ECO:0000256" key="2">
    <source>
        <dbReference type="ARBA" id="ARBA00023125"/>
    </source>
</evidence>
<evidence type="ECO:0000313" key="6">
    <source>
        <dbReference type="EMBL" id="GCE01074.1"/>
    </source>
</evidence>
<evidence type="ECO:0000256" key="4">
    <source>
        <dbReference type="PROSITE-ProRule" id="PRU00335"/>
    </source>
</evidence>
<dbReference type="RefSeq" id="WP_126642747.1">
    <property type="nucleotide sequence ID" value="NZ_BIFH01000045.1"/>
</dbReference>
<evidence type="ECO:0000259" key="5">
    <source>
        <dbReference type="PROSITE" id="PS50977"/>
    </source>
</evidence>
<dbReference type="InterPro" id="IPR001647">
    <property type="entry name" value="HTH_TetR"/>
</dbReference>
<dbReference type="Gene3D" id="1.10.10.60">
    <property type="entry name" value="Homeodomain-like"/>
    <property type="match status" value="1"/>
</dbReference>
<dbReference type="PANTHER" id="PTHR47506">
    <property type="entry name" value="TRANSCRIPTIONAL REGULATORY PROTEIN"/>
    <property type="match status" value="1"/>
</dbReference>
<accession>A0A401Z2J7</accession>